<feature type="region of interest" description="Disordered" evidence="1">
    <location>
        <begin position="1"/>
        <end position="68"/>
    </location>
</feature>
<sequence length="395" mass="42530">MGRQFNSPPGWPTPPDGWVPPRRWQPDPQWPTPPFGWQYFVDDHMRDEHHGSSGSGRGASGADEVAPARVPRGWARSDLDASVGLDVPVDPSRWAERSEWLREVQTSGFSQDGYLPEQDLGSLTWAASSSVTSGPSDPSDWLDRFYGFPGQDTPHLDLDPADRSFHRGPAHVADAPGRFREPAMGAHCSPRLPWYTRKALMVPVVVLIGLGGLGLGRGVLEAVNPLNEQVTLADPPLLTGQKGPHGLVSMSDDTWTTSKTGEGKLKAGVSATTAPRATRTDQKPGKKATTKNSPSAAATSQKPRASRGDRTPSSGTGLTHRPDWTSSGRGDEDESRPDQTDRECDPNYARACVPIAMDVDCKGSGGDGPAFLSRRARVVGEDIYHLDSNGDGWAC</sequence>
<feature type="compositionally biased region" description="Polar residues" evidence="1">
    <location>
        <begin position="251"/>
        <end position="260"/>
    </location>
</feature>
<feature type="compositionally biased region" description="Basic and acidic residues" evidence="1">
    <location>
        <begin position="336"/>
        <end position="345"/>
    </location>
</feature>
<feature type="compositionally biased region" description="Pro residues" evidence="1">
    <location>
        <begin position="9"/>
        <end position="18"/>
    </location>
</feature>
<organism evidence="2 3">
    <name type="scientific">Kineosporia mesophila</name>
    <dbReference type="NCBI Taxonomy" id="566012"/>
    <lineage>
        <taxon>Bacteria</taxon>
        <taxon>Bacillati</taxon>
        <taxon>Actinomycetota</taxon>
        <taxon>Actinomycetes</taxon>
        <taxon>Kineosporiales</taxon>
        <taxon>Kineosporiaceae</taxon>
        <taxon>Kineosporia</taxon>
    </lineage>
</organism>
<keyword evidence="3" id="KW-1185">Reference proteome</keyword>
<protein>
    <recommendedName>
        <fullName evidence="4">Excalibur calcium-binding domain-containing protein</fullName>
    </recommendedName>
</protein>
<feature type="region of interest" description="Disordered" evidence="1">
    <location>
        <begin position="234"/>
        <end position="345"/>
    </location>
</feature>
<comment type="caution">
    <text evidence="2">The sequence shown here is derived from an EMBL/GenBank/DDBJ whole genome shotgun (WGS) entry which is preliminary data.</text>
</comment>
<evidence type="ECO:0000313" key="3">
    <source>
        <dbReference type="Proteomes" id="UP001501074"/>
    </source>
</evidence>
<accession>A0ABP6ZEV9</accession>
<proteinExistence type="predicted"/>
<evidence type="ECO:0008006" key="4">
    <source>
        <dbReference type="Google" id="ProtNLM"/>
    </source>
</evidence>
<reference evidence="3" key="1">
    <citation type="journal article" date="2019" name="Int. J. Syst. Evol. Microbiol.">
        <title>The Global Catalogue of Microorganisms (GCM) 10K type strain sequencing project: providing services to taxonomists for standard genome sequencing and annotation.</title>
        <authorList>
            <consortium name="The Broad Institute Genomics Platform"/>
            <consortium name="The Broad Institute Genome Sequencing Center for Infectious Disease"/>
            <person name="Wu L."/>
            <person name="Ma J."/>
        </authorList>
    </citation>
    <scope>NUCLEOTIDE SEQUENCE [LARGE SCALE GENOMIC DNA]</scope>
    <source>
        <strain evidence="3">JCM 16902</strain>
    </source>
</reference>
<dbReference type="EMBL" id="BAAAZO010000003">
    <property type="protein sequence ID" value="GAA3607332.1"/>
    <property type="molecule type" value="Genomic_DNA"/>
</dbReference>
<gene>
    <name evidence="2" type="ORF">GCM10022223_24150</name>
</gene>
<dbReference type="Proteomes" id="UP001501074">
    <property type="component" value="Unassembled WGS sequence"/>
</dbReference>
<dbReference type="RefSeq" id="WP_231488326.1">
    <property type="nucleotide sequence ID" value="NZ_BAAAZO010000003.1"/>
</dbReference>
<feature type="compositionally biased region" description="Polar residues" evidence="1">
    <location>
        <begin position="290"/>
        <end position="303"/>
    </location>
</feature>
<evidence type="ECO:0000256" key="1">
    <source>
        <dbReference type="SAM" id="MobiDB-lite"/>
    </source>
</evidence>
<feature type="compositionally biased region" description="Basic and acidic residues" evidence="1">
    <location>
        <begin position="41"/>
        <end position="51"/>
    </location>
</feature>
<name>A0ABP6ZEV9_9ACTN</name>
<evidence type="ECO:0000313" key="2">
    <source>
        <dbReference type="EMBL" id="GAA3607332.1"/>
    </source>
</evidence>